<proteinExistence type="predicted"/>
<dbReference type="KEGG" id="vg:65128368"/>
<dbReference type="GeneID" id="65128368"/>
<reference evidence="1 2" key="1">
    <citation type="submission" date="2020-07" db="EMBL/GenBank/DDBJ databases">
        <authorList>
            <person name="Bortz R.L."/>
            <person name="Bai C."/>
            <person name="Brody A."/>
            <person name="Douse D."/>
            <person name="Feder N.M."/>
            <person name="Fischer E."/>
            <person name="Kim I."/>
            <person name="Kornbau S."/>
            <person name="Malek C.E."/>
            <person name="Menendez J.A."/>
            <person name="Moore R.J."/>
            <person name="Pinkovsky V.I."/>
            <person name="Raghavan D."/>
            <person name="Reznik A.S."/>
            <person name="Sciarra A.R."/>
            <person name="Starinsky S.F."/>
            <person name="Vaughan O."/>
            <person name="Walker S.E."/>
            <person name="Wiemann J."/>
            <person name="Butela K.A."/>
            <person name="Garlena R.A."/>
            <person name="Russell D.A."/>
            <person name="Pope W.H."/>
            <person name="Jacobs-Sera D."/>
            <person name="Hatfull G.F."/>
        </authorList>
    </citation>
    <scope>NUCLEOTIDE SEQUENCE [LARGE SCALE GENOMIC DNA]</scope>
</reference>
<accession>A0A7L7SIC6</accession>
<dbReference type="EMBL" id="MT771343">
    <property type="protein sequence ID" value="QOC56036.1"/>
    <property type="molecule type" value="Genomic_DNA"/>
</dbReference>
<organism evidence="1 2">
    <name type="scientific">Gordonia phage Clown</name>
    <dbReference type="NCBI Taxonomy" id="2759393"/>
    <lineage>
        <taxon>Viruses</taxon>
        <taxon>Duplodnaviria</taxon>
        <taxon>Heunggongvirae</taxon>
        <taxon>Uroviricota</taxon>
        <taxon>Caudoviricetes</taxon>
        <taxon>Stackebrandtviridae</taxon>
        <taxon>Frickvirinae</taxon>
        <taxon>Clownvirus</taxon>
        <taxon>Clownvirus clown</taxon>
    </lineage>
</organism>
<protein>
    <submittedName>
        <fullName evidence="1">Uncharacterized protein</fullName>
    </submittedName>
</protein>
<name>A0A7L7SIC6_9CAUD</name>
<dbReference type="RefSeq" id="YP_010110078.1">
    <property type="nucleotide sequence ID" value="NC_055867.1"/>
</dbReference>
<sequence length="77" mass="8707">MVTASNVADFYAAGEGAFWWNNPATDTYLITDTFDPPVDGALYLMPWDAAWFVQWDGDWEAAAQQLNSILERRQESS</sequence>
<keyword evidence="2" id="KW-1185">Reference proteome</keyword>
<dbReference type="Proteomes" id="UP000516645">
    <property type="component" value="Segment"/>
</dbReference>
<evidence type="ECO:0000313" key="2">
    <source>
        <dbReference type="Proteomes" id="UP000516645"/>
    </source>
</evidence>
<gene>
    <name evidence="1" type="primary">38</name>
    <name evidence="1" type="ORF">SEA_CLOWN_38</name>
</gene>
<evidence type="ECO:0000313" key="1">
    <source>
        <dbReference type="EMBL" id="QOC56036.1"/>
    </source>
</evidence>